<dbReference type="Proteomes" id="UP000266552">
    <property type="component" value="Chromosome"/>
</dbReference>
<evidence type="ECO:0000313" key="2">
    <source>
        <dbReference type="EMBL" id="AYB46888.1"/>
    </source>
</evidence>
<dbReference type="RefSeq" id="WP_119850417.1">
    <property type="nucleotide sequence ID" value="NZ_CP032412.1"/>
</dbReference>
<accession>A0A385TV31</accession>
<proteinExistence type="predicted"/>
<evidence type="ECO:0000259" key="1">
    <source>
        <dbReference type="Pfam" id="PF08486"/>
    </source>
</evidence>
<dbReference type="KEGG" id="plw:D5F53_27830"/>
<feature type="domain" description="Sporulation stage II protein D amidase enhancer LytB N-terminal" evidence="1">
    <location>
        <begin position="243"/>
        <end position="325"/>
    </location>
</feature>
<reference evidence="2 3" key="1">
    <citation type="submission" date="2018-09" db="EMBL/GenBank/DDBJ databases">
        <title>Genome Sequence of Paenibacillus lautus Strain E7593-69, Azo Dye-Degrading Bacteria, Isolated from Commercial Tattoo Inks.</title>
        <authorList>
            <person name="Nho S.W."/>
            <person name="Kim S.-J."/>
            <person name="Kweon O."/>
            <person name="Cerniglia C.E."/>
        </authorList>
    </citation>
    <scope>NUCLEOTIDE SEQUENCE [LARGE SCALE GENOMIC DNA]</scope>
    <source>
        <strain evidence="2 3">E7593-69</strain>
    </source>
</reference>
<dbReference type="Pfam" id="PF08486">
    <property type="entry name" value="SpoIID"/>
    <property type="match status" value="1"/>
</dbReference>
<dbReference type="AlphaFoldDB" id="A0A385TV31"/>
<keyword evidence="3" id="KW-1185">Reference proteome</keyword>
<name>A0A385TV31_PAELA</name>
<organism evidence="2 3">
    <name type="scientific">Paenibacillus lautus</name>
    <name type="common">Bacillus lautus</name>
    <dbReference type="NCBI Taxonomy" id="1401"/>
    <lineage>
        <taxon>Bacteria</taxon>
        <taxon>Bacillati</taxon>
        <taxon>Bacillota</taxon>
        <taxon>Bacilli</taxon>
        <taxon>Bacillales</taxon>
        <taxon>Paenibacillaceae</taxon>
        <taxon>Paenibacillus</taxon>
    </lineage>
</organism>
<sequence length="395" mass="45276">MYQFKKLISISSLTFSLVLMFALVSPNLLYASNSNVENSNKEIPEVIYQYIRSINDKDWDGYVKSYSPDRQPTNFPSEQQLLDRVGILSVDSIAISEIRELPEIYIKEIEPYFNELDEFLYNNIRYFYIGFDYKVHQENEFYYNGVMYELIAVGNLNSTDYIIGHEYVYNFDKLKNFGYTFDSISEEKAKNVIEQKEIGRIVNFNNELIPIKSYTSDSIGVTPQSATNPPNGLILHIEATGTNKTLGFDTYAKNVLPNEWIAGWKAEALRAGAVAIKSYAWYNVTYPRQPAKQHGAHLTDNWRNYQKYVEGSNHPNTDAAVDYVYGIFMRNSNGVVFDTQYRAGTSGQSGTESGGILSQHGTQYLATNYPNWNYKAILGYYYNFSDKSSGYIQVF</sequence>
<evidence type="ECO:0000313" key="3">
    <source>
        <dbReference type="Proteomes" id="UP000266552"/>
    </source>
</evidence>
<protein>
    <recommendedName>
        <fullName evidence="1">Sporulation stage II protein D amidase enhancer LytB N-terminal domain-containing protein</fullName>
    </recommendedName>
</protein>
<dbReference type="InterPro" id="IPR013693">
    <property type="entry name" value="SpoIID/LytB_N"/>
</dbReference>
<dbReference type="EMBL" id="CP032412">
    <property type="protein sequence ID" value="AYB46888.1"/>
    <property type="molecule type" value="Genomic_DNA"/>
</dbReference>
<gene>
    <name evidence="2" type="ORF">D5F53_27830</name>
</gene>